<dbReference type="OrthoDB" id="6118119at2759"/>
<dbReference type="STRING" id="6573.A0A210QLB9"/>
<evidence type="ECO:0000313" key="2">
    <source>
        <dbReference type="EMBL" id="OWF49543.1"/>
    </source>
</evidence>
<feature type="compositionally biased region" description="Low complexity" evidence="1">
    <location>
        <begin position="212"/>
        <end position="245"/>
    </location>
</feature>
<dbReference type="AlphaFoldDB" id="A0A210QLB9"/>
<feature type="compositionally biased region" description="Pro residues" evidence="1">
    <location>
        <begin position="261"/>
        <end position="272"/>
    </location>
</feature>
<reference evidence="2 3" key="1">
    <citation type="journal article" date="2017" name="Nat. Ecol. Evol.">
        <title>Scallop genome provides insights into evolution of bilaterian karyotype and development.</title>
        <authorList>
            <person name="Wang S."/>
            <person name="Zhang J."/>
            <person name="Jiao W."/>
            <person name="Li J."/>
            <person name="Xun X."/>
            <person name="Sun Y."/>
            <person name="Guo X."/>
            <person name="Huan P."/>
            <person name="Dong B."/>
            <person name="Zhang L."/>
            <person name="Hu X."/>
            <person name="Sun X."/>
            <person name="Wang J."/>
            <person name="Zhao C."/>
            <person name="Wang Y."/>
            <person name="Wang D."/>
            <person name="Huang X."/>
            <person name="Wang R."/>
            <person name="Lv J."/>
            <person name="Li Y."/>
            <person name="Zhang Z."/>
            <person name="Liu B."/>
            <person name="Lu W."/>
            <person name="Hui Y."/>
            <person name="Liang J."/>
            <person name="Zhou Z."/>
            <person name="Hou R."/>
            <person name="Li X."/>
            <person name="Liu Y."/>
            <person name="Li H."/>
            <person name="Ning X."/>
            <person name="Lin Y."/>
            <person name="Zhao L."/>
            <person name="Xing Q."/>
            <person name="Dou J."/>
            <person name="Li Y."/>
            <person name="Mao J."/>
            <person name="Guo H."/>
            <person name="Dou H."/>
            <person name="Li T."/>
            <person name="Mu C."/>
            <person name="Jiang W."/>
            <person name="Fu Q."/>
            <person name="Fu X."/>
            <person name="Miao Y."/>
            <person name="Liu J."/>
            <person name="Yu Q."/>
            <person name="Li R."/>
            <person name="Liao H."/>
            <person name="Li X."/>
            <person name="Kong Y."/>
            <person name="Jiang Z."/>
            <person name="Chourrout D."/>
            <person name="Li R."/>
            <person name="Bao Z."/>
        </authorList>
    </citation>
    <scope>NUCLEOTIDE SEQUENCE [LARGE SCALE GENOMIC DNA]</scope>
    <source>
        <strain evidence="2 3">PY_sf001</strain>
    </source>
</reference>
<gene>
    <name evidence="2" type="ORF">KP79_PYT17473</name>
</gene>
<organism evidence="2 3">
    <name type="scientific">Mizuhopecten yessoensis</name>
    <name type="common">Japanese scallop</name>
    <name type="synonym">Patinopecten yessoensis</name>
    <dbReference type="NCBI Taxonomy" id="6573"/>
    <lineage>
        <taxon>Eukaryota</taxon>
        <taxon>Metazoa</taxon>
        <taxon>Spiralia</taxon>
        <taxon>Lophotrochozoa</taxon>
        <taxon>Mollusca</taxon>
        <taxon>Bivalvia</taxon>
        <taxon>Autobranchia</taxon>
        <taxon>Pteriomorphia</taxon>
        <taxon>Pectinida</taxon>
        <taxon>Pectinoidea</taxon>
        <taxon>Pectinidae</taxon>
        <taxon>Mizuhopecten</taxon>
    </lineage>
</organism>
<name>A0A210QLB9_MIZYE</name>
<feature type="region of interest" description="Disordered" evidence="1">
    <location>
        <begin position="212"/>
        <end position="321"/>
    </location>
</feature>
<keyword evidence="3" id="KW-1185">Reference proteome</keyword>
<evidence type="ECO:0000313" key="3">
    <source>
        <dbReference type="Proteomes" id="UP000242188"/>
    </source>
</evidence>
<feature type="compositionally biased region" description="Low complexity" evidence="1">
    <location>
        <begin position="273"/>
        <end position="312"/>
    </location>
</feature>
<comment type="caution">
    <text evidence="2">The sequence shown here is derived from an EMBL/GenBank/DDBJ whole genome shotgun (WGS) entry which is preliminary data.</text>
</comment>
<protein>
    <submittedName>
        <fullName evidence="2">Uncharacterized protein</fullName>
    </submittedName>
</protein>
<accession>A0A210QLB9</accession>
<dbReference type="Proteomes" id="UP000242188">
    <property type="component" value="Unassembled WGS sequence"/>
</dbReference>
<dbReference type="EMBL" id="NEDP02003088">
    <property type="protein sequence ID" value="OWF49543.1"/>
    <property type="molecule type" value="Genomic_DNA"/>
</dbReference>
<proteinExistence type="predicted"/>
<evidence type="ECO:0000256" key="1">
    <source>
        <dbReference type="SAM" id="MobiDB-lite"/>
    </source>
</evidence>
<sequence>MQCDQAADIDECLSAGTVKCGAQEQCFLEKVTTKNLNFVYNAGCRSALVCNIMASLGGGNGRRDLSRPSRELVNCAQCCNTAPGVATKGSCNSELCGARPSVDNSIRCFACDNLVSGSAACSQKSVCTDTEVCATSIHILGGNLIKYDFRCEEKHFCEAMIQNGIQNRASQAGGVKICDACCKDSECNKKDCFQLRKTMATQFANVTATTTAPKPATAVPTTKPTTPAATTTKPTTPIPTTTKPTTPIPTTPVPTTTKPTTPIPTTPVPTTPVPTSTTPVPTTPVPTTKLTQPPSNKPSSPVPSSGSSRKPSTFAPNFTVI</sequence>